<feature type="region of interest" description="Disordered" evidence="1">
    <location>
        <begin position="25"/>
        <end position="76"/>
    </location>
</feature>
<name>A0A2K3DAS3_CHLRE</name>
<evidence type="ECO:0000256" key="1">
    <source>
        <dbReference type="SAM" id="MobiDB-lite"/>
    </source>
</evidence>
<protein>
    <submittedName>
        <fullName evidence="2">Uncharacterized protein</fullName>
    </submittedName>
</protein>
<dbReference type="RefSeq" id="XP_042920260.1">
    <property type="nucleotide sequence ID" value="XM_043066862.1"/>
</dbReference>
<dbReference type="GeneID" id="66055043"/>
<keyword evidence="3" id="KW-1185">Reference proteome</keyword>
<organism evidence="2 3">
    <name type="scientific">Chlamydomonas reinhardtii</name>
    <name type="common">Chlamydomonas smithii</name>
    <dbReference type="NCBI Taxonomy" id="3055"/>
    <lineage>
        <taxon>Eukaryota</taxon>
        <taxon>Viridiplantae</taxon>
        <taxon>Chlorophyta</taxon>
        <taxon>core chlorophytes</taxon>
        <taxon>Chlorophyceae</taxon>
        <taxon>CS clade</taxon>
        <taxon>Chlamydomonadales</taxon>
        <taxon>Chlamydomonadaceae</taxon>
        <taxon>Chlamydomonas</taxon>
    </lineage>
</organism>
<dbReference type="EMBL" id="CM008971">
    <property type="protein sequence ID" value="PNW77634.1"/>
    <property type="molecule type" value="Genomic_DNA"/>
</dbReference>
<gene>
    <name evidence="2" type="ORF">CHLRE_10g445177v5</name>
</gene>
<dbReference type="AlphaFoldDB" id="A0A2K3DAS3"/>
<dbReference type="RefSeq" id="XP_042920259.1">
    <property type="nucleotide sequence ID" value="XM_043066863.1"/>
</dbReference>
<evidence type="ECO:0000313" key="3">
    <source>
        <dbReference type="Proteomes" id="UP000006906"/>
    </source>
</evidence>
<sequence length="76" mass="7515">MWGCAEGWSGQGACGVLGQPRFHATTALGPPGIDTAGPHGVRAPGHPTRAGLTDGPSVRAAAAKMPSPSSFGHVSI</sequence>
<reference evidence="2" key="2">
    <citation type="submission" date="2017-07" db="EMBL/GenBank/DDBJ databases">
        <title>WGS assembly of Chlamydomonas reinhardtii.</title>
        <authorList>
            <consortium name="Chlamydomonas Annotation Team"/>
            <consortium name="JGI Annotation Team"/>
            <person name="Merchant S.S."/>
            <person name="Prochnik S.E."/>
            <person name="Vallon O."/>
            <person name="Harris E.H."/>
            <person name="Karpowicz S.J."/>
            <person name="Witman G.B."/>
            <person name="Terry A."/>
            <person name="Salamov A."/>
            <person name="Fritz-Laylin L.K."/>
            <person name="Marechal-Drouard L."/>
            <person name="Marshall W.F."/>
            <person name="Qu L.H."/>
            <person name="Nelson D.R."/>
            <person name="Sanderfoot A.A."/>
            <person name="Spalding M.H."/>
            <person name="Kapitonov V.V."/>
            <person name="Ren Q."/>
            <person name="Ferris P."/>
            <person name="Lindquist E."/>
            <person name="Shapiro H."/>
            <person name="Lucas S.M."/>
            <person name="Grimwood J."/>
            <person name="Schmutz J."/>
            <person name="Grigoriev I.V."/>
            <person name="Rokhsar D.S."/>
        </authorList>
    </citation>
    <scope>NUCLEOTIDE SEQUENCE</scope>
    <source>
        <strain evidence="2">CC-503 cw92 mt+</strain>
    </source>
</reference>
<reference evidence="2 3" key="1">
    <citation type="journal article" date="2007" name="Science">
        <title>The Chlamydomonas genome reveals the evolution of key animal and plant functions.</title>
        <authorList>
            <person name="Merchant S.S."/>
            <person name="Prochnik S.E."/>
            <person name="Vallon O."/>
            <person name="Harris E.H."/>
            <person name="Karpowicz S.J."/>
            <person name="Witman G.B."/>
            <person name="Terry A."/>
            <person name="Salamov A."/>
            <person name="Fritz-Laylin L.K."/>
            <person name="Marechal-Drouard L."/>
            <person name="Marshall W.F."/>
            <person name="Qu L.H."/>
            <person name="Nelson D.R."/>
            <person name="Sanderfoot A.A."/>
            <person name="Spalding M.H."/>
            <person name="Kapitonov V.V."/>
            <person name="Ren Q."/>
            <person name="Ferris P."/>
            <person name="Lindquist E."/>
            <person name="Shapiro H."/>
            <person name="Lucas S.M."/>
            <person name="Grimwood J."/>
            <person name="Schmutz J."/>
            <person name="Cardol P."/>
            <person name="Cerutti H."/>
            <person name="Chanfreau G."/>
            <person name="Chen C.L."/>
            <person name="Cognat V."/>
            <person name="Croft M.T."/>
            <person name="Dent R."/>
            <person name="Dutcher S."/>
            <person name="Fernandez E."/>
            <person name="Fukuzawa H."/>
            <person name="Gonzalez-Ballester D."/>
            <person name="Gonzalez-Halphen D."/>
            <person name="Hallmann A."/>
            <person name="Hanikenne M."/>
            <person name="Hippler M."/>
            <person name="Inwood W."/>
            <person name="Jabbari K."/>
            <person name="Kalanon M."/>
            <person name="Kuras R."/>
            <person name="Lefebvre P.A."/>
            <person name="Lemaire S.D."/>
            <person name="Lobanov A.V."/>
            <person name="Lohr M."/>
            <person name="Manuell A."/>
            <person name="Meier I."/>
            <person name="Mets L."/>
            <person name="Mittag M."/>
            <person name="Mittelmeier T."/>
            <person name="Moroney J.V."/>
            <person name="Moseley J."/>
            <person name="Napoli C."/>
            <person name="Nedelcu A.M."/>
            <person name="Niyogi K."/>
            <person name="Novoselov S.V."/>
            <person name="Paulsen I.T."/>
            <person name="Pazour G."/>
            <person name="Purton S."/>
            <person name="Ral J.P."/>
            <person name="Riano-Pachon D.M."/>
            <person name="Riekhof W."/>
            <person name="Rymarquis L."/>
            <person name="Schroda M."/>
            <person name="Stern D."/>
            <person name="Umen J."/>
            <person name="Willows R."/>
            <person name="Wilson N."/>
            <person name="Zimmer S.L."/>
            <person name="Allmer J."/>
            <person name="Balk J."/>
            <person name="Bisova K."/>
            <person name="Chen C.J."/>
            <person name="Elias M."/>
            <person name="Gendler K."/>
            <person name="Hauser C."/>
            <person name="Lamb M.R."/>
            <person name="Ledford H."/>
            <person name="Long J.C."/>
            <person name="Minagawa J."/>
            <person name="Page M.D."/>
            <person name="Pan J."/>
            <person name="Pootakham W."/>
            <person name="Roje S."/>
            <person name="Rose A."/>
            <person name="Stahlberg E."/>
            <person name="Terauchi A.M."/>
            <person name="Yang P."/>
            <person name="Ball S."/>
            <person name="Bowler C."/>
            <person name="Dieckmann C.L."/>
            <person name="Gladyshev V.N."/>
            <person name="Green P."/>
            <person name="Jorgensen R."/>
            <person name="Mayfield S."/>
            <person name="Mueller-Roeber B."/>
            <person name="Rajamani S."/>
            <person name="Sayre R.T."/>
            <person name="Brokstein P."/>
            <person name="Dubchak I."/>
            <person name="Goodstein D."/>
            <person name="Hornick L."/>
            <person name="Huang Y.W."/>
            <person name="Jhaveri J."/>
            <person name="Luo Y."/>
            <person name="Martinez D."/>
            <person name="Ngau W.C."/>
            <person name="Otillar B."/>
            <person name="Poliakov A."/>
            <person name="Porter A."/>
            <person name="Szajkowski L."/>
            <person name="Werner G."/>
            <person name="Zhou K."/>
            <person name="Grigoriev I.V."/>
            <person name="Rokhsar D.S."/>
            <person name="Grossman A.R."/>
        </authorList>
    </citation>
    <scope>NUCLEOTIDE SEQUENCE [LARGE SCALE GENOMIC DNA]</scope>
    <source>
        <strain evidence="3">CC-503</strain>
        <strain evidence="2">CC-503 cw92 mt+</strain>
    </source>
</reference>
<feature type="compositionally biased region" description="Polar residues" evidence="1">
    <location>
        <begin position="67"/>
        <end position="76"/>
    </location>
</feature>
<proteinExistence type="predicted"/>
<dbReference type="EMBL" id="CM008971">
    <property type="protein sequence ID" value="PNW77633.1"/>
    <property type="molecule type" value="Genomic_DNA"/>
</dbReference>
<dbReference type="Gramene" id="PNW77634">
    <property type="protein sequence ID" value="PNW77634"/>
    <property type="gene ID" value="CHLRE_10g445177v5"/>
</dbReference>
<dbReference type="Gramene" id="PNW77633">
    <property type="protein sequence ID" value="PNW77633"/>
    <property type="gene ID" value="CHLRE_10g445177v5"/>
</dbReference>
<evidence type="ECO:0000313" key="2">
    <source>
        <dbReference type="EMBL" id="PNW77633.1"/>
    </source>
</evidence>
<dbReference type="KEGG" id="cre:CHLRE_10g445177v5"/>
<accession>A0A2K3DAS3</accession>
<dbReference type="Proteomes" id="UP000006906">
    <property type="component" value="Chromosome 10"/>
</dbReference>